<dbReference type="Proteomes" id="UP001146793">
    <property type="component" value="Unassembled WGS sequence"/>
</dbReference>
<evidence type="ECO:0000313" key="6">
    <source>
        <dbReference type="Proteomes" id="UP001146793"/>
    </source>
</evidence>
<dbReference type="SUPFAM" id="SSF103657">
    <property type="entry name" value="BAR/IMD domain-like"/>
    <property type="match status" value="1"/>
</dbReference>
<keyword evidence="2" id="KW-0963">Cytoplasm</keyword>
<evidence type="ECO:0000313" key="5">
    <source>
        <dbReference type="EMBL" id="KAJ3431708.1"/>
    </source>
</evidence>
<feature type="compositionally biased region" description="Basic residues" evidence="3">
    <location>
        <begin position="263"/>
        <end position="274"/>
    </location>
</feature>
<dbReference type="InterPro" id="IPR027267">
    <property type="entry name" value="AH/BAR_dom_sf"/>
</dbReference>
<protein>
    <submittedName>
        <fullName evidence="5">Bridging integrator</fullName>
    </submittedName>
</protein>
<accession>A0AAV7YPJ2</accession>
<evidence type="ECO:0000256" key="2">
    <source>
        <dbReference type="ARBA" id="ARBA00022490"/>
    </source>
</evidence>
<evidence type="ECO:0000256" key="3">
    <source>
        <dbReference type="SAM" id="MobiDB-lite"/>
    </source>
</evidence>
<dbReference type="PROSITE" id="PS51021">
    <property type="entry name" value="BAR"/>
    <property type="match status" value="1"/>
</dbReference>
<dbReference type="InterPro" id="IPR004148">
    <property type="entry name" value="BAR_dom"/>
</dbReference>
<feature type="region of interest" description="Disordered" evidence="3">
    <location>
        <begin position="245"/>
        <end position="309"/>
    </location>
</feature>
<dbReference type="AlphaFoldDB" id="A0AAV7YPJ2"/>
<dbReference type="SMART" id="SM00721">
    <property type="entry name" value="BAR"/>
    <property type="match status" value="1"/>
</dbReference>
<reference evidence="5" key="1">
    <citation type="submission" date="2022-08" db="EMBL/GenBank/DDBJ databases">
        <title>Novel sulphate-reducing endosymbionts in the free-living metamonad Anaeramoeba.</title>
        <authorList>
            <person name="Jerlstrom-Hultqvist J."/>
            <person name="Cepicka I."/>
            <person name="Gallot-Lavallee L."/>
            <person name="Salas-Leiva D."/>
            <person name="Curtis B.A."/>
            <person name="Zahonova K."/>
            <person name="Pipaliya S."/>
            <person name="Dacks J."/>
            <person name="Roger A.J."/>
        </authorList>
    </citation>
    <scope>NUCLEOTIDE SEQUENCE</scope>
    <source>
        <strain evidence="5">Busselton2</strain>
    </source>
</reference>
<dbReference type="GO" id="GO:0005737">
    <property type="term" value="C:cytoplasm"/>
    <property type="evidence" value="ECO:0007669"/>
    <property type="project" value="UniProtKB-SubCell"/>
</dbReference>
<dbReference type="GO" id="GO:0005886">
    <property type="term" value="C:plasma membrane"/>
    <property type="evidence" value="ECO:0007669"/>
    <property type="project" value="TreeGrafter"/>
</dbReference>
<feature type="compositionally biased region" description="Low complexity" evidence="3">
    <location>
        <begin position="275"/>
        <end position="288"/>
    </location>
</feature>
<dbReference type="PANTHER" id="PTHR46514:SF3">
    <property type="entry name" value="AMPHIPHYSIN"/>
    <property type="match status" value="1"/>
</dbReference>
<dbReference type="InterPro" id="IPR003005">
    <property type="entry name" value="Amphiphysin"/>
</dbReference>
<gene>
    <name evidence="5" type="ORF">M0812_20626</name>
</gene>
<dbReference type="PANTHER" id="PTHR46514">
    <property type="entry name" value="AMPHIPHYSIN"/>
    <property type="match status" value="1"/>
</dbReference>
<comment type="subcellular location">
    <subcellularLocation>
        <location evidence="1">Cytoplasm</location>
    </subcellularLocation>
</comment>
<evidence type="ECO:0000256" key="1">
    <source>
        <dbReference type="ARBA" id="ARBA00004496"/>
    </source>
</evidence>
<proteinExistence type="predicted"/>
<dbReference type="GO" id="GO:0005543">
    <property type="term" value="F:phospholipid binding"/>
    <property type="evidence" value="ECO:0007669"/>
    <property type="project" value="TreeGrafter"/>
</dbReference>
<comment type="caution">
    <text evidence="5">The sequence shown here is derived from an EMBL/GenBank/DDBJ whole genome shotgun (WGS) entry which is preliminary data.</text>
</comment>
<dbReference type="Gene3D" id="1.20.1270.60">
    <property type="entry name" value="Arfaptin homology (AH) domain/BAR domain"/>
    <property type="match status" value="1"/>
</dbReference>
<feature type="domain" description="BAR" evidence="4">
    <location>
        <begin position="17"/>
        <end position="238"/>
    </location>
</feature>
<feature type="compositionally biased region" description="Basic residues" evidence="3">
    <location>
        <begin position="296"/>
        <end position="309"/>
    </location>
</feature>
<sequence length="309" mass="35831">MSFNRFKQNINRLQQKALVKMGTREKTVDVDFDKSLEKYHKVKHNYEAIYKEVLNVRETMVAFLEASKRLSNEVADFYDNPKAKMRLPALKYQTSMSKLAEETIQLFDERTKDLTVSPLLENMIVFNDLNPKIKNRNNALVDYDRSNRKVTSLTNKKNSDPLKLSKAQNELKKRKKRYEKLNNDTKSQIDSFYLNRFKPVDSPMAVFMSTFGGFMLEIGKHSNELMKVIPKIDSSSWVSATSLISDRKSGKTTNTSTKSPLKPTKKKKKKKHKVSSSSDSEESSSSSSESEEEREKKKKKKKKKHHKKK</sequence>
<name>A0AAV7YPJ2_9EUKA</name>
<organism evidence="5 6">
    <name type="scientific">Anaeramoeba flamelloides</name>
    <dbReference type="NCBI Taxonomy" id="1746091"/>
    <lineage>
        <taxon>Eukaryota</taxon>
        <taxon>Metamonada</taxon>
        <taxon>Anaeramoebidae</taxon>
        <taxon>Anaeramoeba</taxon>
    </lineage>
</organism>
<dbReference type="Pfam" id="PF03114">
    <property type="entry name" value="BAR"/>
    <property type="match status" value="1"/>
</dbReference>
<dbReference type="EMBL" id="JANTQA010000047">
    <property type="protein sequence ID" value="KAJ3431708.1"/>
    <property type="molecule type" value="Genomic_DNA"/>
</dbReference>
<evidence type="ECO:0000259" key="4">
    <source>
        <dbReference type="PROSITE" id="PS51021"/>
    </source>
</evidence>